<dbReference type="GO" id="GO:0005524">
    <property type="term" value="F:ATP binding"/>
    <property type="evidence" value="ECO:0007669"/>
    <property type="project" value="InterPro"/>
</dbReference>
<sequence>MAKLIPPVNIEDIPIKSERDVARSLVERLPSDCTIYHSFPWLRLERNEYRPENQVLQEGEADFLIIWPDRGILVLEVKGGKIHFNHDSMQWYSTNYYGKEFQIKDPFKQASKNLHAIEAIIKKKVFSNQPLPFAYGYTVCFPDLIYKGGSAPGSDPNIVIDLSDFLTNSSFSDSIANALNKWNRTASPRPITKEDKRQIERAISPEFKLVALMSRQIANQEEQLVRLTDEQHRVLEFCQHNKRVAIEGVAGSGKTLLALSQARFYAEQGLSTLLLCYNKALANWLRENIPDELKELIQVNHFHGLVAELCRQCGQAFIPNNSAEFWSVEAADLLSNALAVLPDFRFDALVVDEAQDFLPEWWLVLDELNRDGSEGPLFVFYDPRQVLFQPKECIPDMEFGGSLPTNCRNTCEISKKCGEIISEDIKNHPLAPQGEKLELVINPSALMLGQAIEAKLKDLLLNQGLDPSQIAILSPYKKAEPLAKIKAINKLELSDDLAAWRKNRCILHTTIRSFKGLEAEVVILVSPGKPSDDSLFTKADYYVACSRAKHVLAVFSQSAL</sequence>
<keyword evidence="3" id="KW-0067">ATP-binding</keyword>
<accession>A0AAW7X6Z2</accession>
<dbReference type="Gene3D" id="3.40.50.300">
    <property type="entry name" value="P-loop containing nucleotide triphosphate hydrolases"/>
    <property type="match status" value="2"/>
</dbReference>
<dbReference type="Proteomes" id="UP001169760">
    <property type="component" value="Unassembled WGS sequence"/>
</dbReference>
<dbReference type="InterPro" id="IPR011528">
    <property type="entry name" value="NERD"/>
</dbReference>
<organism evidence="3 4">
    <name type="scientific">Saccharophagus degradans</name>
    <dbReference type="NCBI Taxonomy" id="86304"/>
    <lineage>
        <taxon>Bacteria</taxon>
        <taxon>Pseudomonadati</taxon>
        <taxon>Pseudomonadota</taxon>
        <taxon>Gammaproteobacteria</taxon>
        <taxon>Cellvibrionales</taxon>
        <taxon>Cellvibrionaceae</taxon>
        <taxon>Saccharophagus</taxon>
    </lineage>
</organism>
<evidence type="ECO:0000259" key="2">
    <source>
        <dbReference type="Pfam" id="PF08378"/>
    </source>
</evidence>
<gene>
    <name evidence="3" type="ORF">Q4521_11325</name>
</gene>
<dbReference type="EMBL" id="JAUOPB010000008">
    <property type="protein sequence ID" value="MDO6423065.1"/>
    <property type="molecule type" value="Genomic_DNA"/>
</dbReference>
<dbReference type="RefSeq" id="WP_303492851.1">
    <property type="nucleotide sequence ID" value="NZ_JAUOPB010000008.1"/>
</dbReference>
<comment type="caution">
    <text evidence="3">The sequence shown here is derived from an EMBL/GenBank/DDBJ whole genome shotgun (WGS) entry which is preliminary data.</text>
</comment>
<evidence type="ECO:0000313" key="3">
    <source>
        <dbReference type="EMBL" id="MDO6423065.1"/>
    </source>
</evidence>
<dbReference type="GO" id="GO:0003677">
    <property type="term" value="F:DNA binding"/>
    <property type="evidence" value="ECO:0007669"/>
    <property type="project" value="InterPro"/>
</dbReference>
<dbReference type="InterPro" id="IPR027417">
    <property type="entry name" value="P-loop_NTPase"/>
</dbReference>
<name>A0AAW7X6Z2_9GAMM</name>
<keyword evidence="3" id="KW-0347">Helicase</keyword>
<evidence type="ECO:0000256" key="1">
    <source>
        <dbReference type="ARBA" id="ARBA00034923"/>
    </source>
</evidence>
<dbReference type="PANTHER" id="PTHR11070:SF2">
    <property type="entry name" value="ATP-DEPENDENT DNA HELICASE SRS2"/>
    <property type="match status" value="1"/>
</dbReference>
<evidence type="ECO:0000313" key="4">
    <source>
        <dbReference type="Proteomes" id="UP001169760"/>
    </source>
</evidence>
<dbReference type="AlphaFoldDB" id="A0AAW7X6Z2"/>
<dbReference type="GO" id="GO:0000725">
    <property type="term" value="P:recombinational repair"/>
    <property type="evidence" value="ECO:0007669"/>
    <property type="project" value="TreeGrafter"/>
</dbReference>
<reference evidence="3" key="1">
    <citation type="submission" date="2023-07" db="EMBL/GenBank/DDBJ databases">
        <title>Genome content predicts the carbon catabolic preferences of heterotrophic bacteria.</title>
        <authorList>
            <person name="Gralka M."/>
        </authorList>
    </citation>
    <scope>NUCLEOTIDE SEQUENCE</scope>
    <source>
        <strain evidence="3">I3M17_2</strain>
    </source>
</reference>
<dbReference type="PANTHER" id="PTHR11070">
    <property type="entry name" value="UVRD / RECB / PCRA DNA HELICASE FAMILY MEMBER"/>
    <property type="match status" value="1"/>
</dbReference>
<keyword evidence="3" id="KW-0547">Nucleotide-binding</keyword>
<keyword evidence="3" id="KW-0378">Hydrolase</keyword>
<proteinExistence type="predicted"/>
<dbReference type="SUPFAM" id="SSF52540">
    <property type="entry name" value="P-loop containing nucleoside triphosphate hydrolases"/>
    <property type="match status" value="1"/>
</dbReference>
<dbReference type="GO" id="GO:0043138">
    <property type="term" value="F:3'-5' DNA helicase activity"/>
    <property type="evidence" value="ECO:0007669"/>
    <property type="project" value="TreeGrafter"/>
</dbReference>
<dbReference type="GO" id="GO:0005829">
    <property type="term" value="C:cytosol"/>
    <property type="evidence" value="ECO:0007669"/>
    <property type="project" value="TreeGrafter"/>
</dbReference>
<feature type="domain" description="NERD" evidence="2">
    <location>
        <begin position="16"/>
        <end position="124"/>
    </location>
</feature>
<dbReference type="Pfam" id="PF08378">
    <property type="entry name" value="NERD"/>
    <property type="match status" value="1"/>
</dbReference>
<protein>
    <recommendedName>
        <fullName evidence="1">DNA 3'-5' helicase II</fullName>
    </recommendedName>
</protein>
<dbReference type="InterPro" id="IPR000212">
    <property type="entry name" value="DNA_helicase_UvrD/REP"/>
</dbReference>